<feature type="transmembrane region" description="Helical" evidence="1">
    <location>
        <begin position="107"/>
        <end position="127"/>
    </location>
</feature>
<accession>A0A4Q1RHB8</accession>
<sequence>MTVIDVKYLYPYGAFSGKFPLTMTFNVTGVTSSSKVQVLAYNDETGQWEVVECTVGNGTVTAVLNSLSLVAFVVDGKTAGTINTATSTGSGSNTSTVSPKTGEGNTMMIVAMFAAIGLAGMTVVVAGRKRA</sequence>
<evidence type="ECO:0000313" key="3">
    <source>
        <dbReference type="Proteomes" id="UP000290106"/>
    </source>
</evidence>
<protein>
    <submittedName>
        <fullName evidence="2">LPXTG cell wall anchor domain-containing protein</fullName>
    </submittedName>
</protein>
<dbReference type="RefSeq" id="WP_129257572.1">
    <property type="nucleotide sequence ID" value="NZ_SDKC01000001.1"/>
</dbReference>
<keyword evidence="1" id="KW-0472">Membrane</keyword>
<proteinExistence type="predicted"/>
<name>A0A4Q1RHB8_9FIRM</name>
<dbReference type="EMBL" id="SDKC01000001">
    <property type="protein sequence ID" value="RXS75066.1"/>
    <property type="molecule type" value="Genomic_DNA"/>
</dbReference>
<dbReference type="NCBIfam" id="TIGR01167">
    <property type="entry name" value="LPXTG_anchor"/>
    <property type="match status" value="1"/>
</dbReference>
<organism evidence="2 3">
    <name type="scientific">Blautia faecicola</name>
    <dbReference type="NCBI Taxonomy" id="2509240"/>
    <lineage>
        <taxon>Bacteria</taxon>
        <taxon>Bacillati</taxon>
        <taxon>Bacillota</taxon>
        <taxon>Clostridia</taxon>
        <taxon>Lachnospirales</taxon>
        <taxon>Lachnospiraceae</taxon>
        <taxon>Blautia</taxon>
    </lineage>
</organism>
<dbReference type="OrthoDB" id="1978597at2"/>
<evidence type="ECO:0000313" key="2">
    <source>
        <dbReference type="EMBL" id="RXS75066.1"/>
    </source>
</evidence>
<gene>
    <name evidence="2" type="ORF">ETP43_07450</name>
</gene>
<keyword evidence="3" id="KW-1185">Reference proteome</keyword>
<keyword evidence="1" id="KW-1133">Transmembrane helix</keyword>
<dbReference type="AlphaFoldDB" id="A0A4Q1RHB8"/>
<reference evidence="2 3" key="1">
    <citation type="submission" date="2019-01" db="EMBL/GenBank/DDBJ databases">
        <title>Blautia sp. nov. KGMB01111 isolated human feces.</title>
        <authorList>
            <person name="Park J.-E."/>
            <person name="Kim J.-S."/>
            <person name="Park S.-H."/>
        </authorList>
    </citation>
    <scope>NUCLEOTIDE SEQUENCE [LARGE SCALE GENOMIC DNA]</scope>
    <source>
        <strain evidence="2 3">KGMB01111</strain>
    </source>
</reference>
<comment type="caution">
    <text evidence="2">The sequence shown here is derived from an EMBL/GenBank/DDBJ whole genome shotgun (WGS) entry which is preliminary data.</text>
</comment>
<keyword evidence="1" id="KW-0812">Transmembrane</keyword>
<dbReference type="Proteomes" id="UP000290106">
    <property type="component" value="Unassembled WGS sequence"/>
</dbReference>
<evidence type="ECO:0000256" key="1">
    <source>
        <dbReference type="SAM" id="Phobius"/>
    </source>
</evidence>